<dbReference type="PROSITE" id="PS50005">
    <property type="entry name" value="TPR"/>
    <property type="match status" value="1"/>
</dbReference>
<dbReference type="InterPro" id="IPR036998">
    <property type="entry name" value="Porin_LamB_sf"/>
</dbReference>
<dbReference type="SMART" id="SM00028">
    <property type="entry name" value="TPR"/>
    <property type="match status" value="2"/>
</dbReference>
<dbReference type="Pfam" id="PF14559">
    <property type="entry name" value="TPR_19"/>
    <property type="match status" value="1"/>
</dbReference>
<evidence type="ECO:0000313" key="4">
    <source>
        <dbReference type="Proteomes" id="UP000011885"/>
    </source>
</evidence>
<comment type="caution">
    <text evidence="3">The sequence shown here is derived from an EMBL/GenBank/DDBJ whole genome shotgun (WGS) entry which is preliminary data.</text>
</comment>
<dbReference type="RefSeq" id="WP_008680844.1">
    <property type="nucleotide sequence ID" value="NZ_ANOH01000235.1"/>
</dbReference>
<dbReference type="AlphaFoldDB" id="M5UB03"/>
<dbReference type="Proteomes" id="UP000011885">
    <property type="component" value="Unassembled WGS sequence"/>
</dbReference>
<dbReference type="PATRIC" id="fig|1263870.3.peg.3759"/>
<keyword evidence="1" id="KW-0802">TPR repeat</keyword>
<feature type="compositionally biased region" description="Polar residues" evidence="2">
    <location>
        <begin position="66"/>
        <end position="78"/>
    </location>
</feature>
<dbReference type="InterPro" id="IPR019734">
    <property type="entry name" value="TPR_rpt"/>
</dbReference>
<evidence type="ECO:0000313" key="3">
    <source>
        <dbReference type="EMBL" id="EMI55026.1"/>
    </source>
</evidence>
<dbReference type="GO" id="GO:0015288">
    <property type="term" value="F:porin activity"/>
    <property type="evidence" value="ECO:0007669"/>
    <property type="project" value="InterPro"/>
</dbReference>
<keyword evidence="4" id="KW-1185">Reference proteome</keyword>
<dbReference type="EMBL" id="ANOH01000235">
    <property type="protein sequence ID" value="EMI55026.1"/>
    <property type="molecule type" value="Genomic_DNA"/>
</dbReference>
<dbReference type="GO" id="GO:0016020">
    <property type="term" value="C:membrane"/>
    <property type="evidence" value="ECO:0007669"/>
    <property type="project" value="InterPro"/>
</dbReference>
<dbReference type="SUPFAM" id="SSF48452">
    <property type="entry name" value="TPR-like"/>
    <property type="match status" value="1"/>
</dbReference>
<dbReference type="Gene3D" id="2.40.170.10">
    <property type="entry name" value="Porin, LamB type"/>
    <property type="match status" value="1"/>
</dbReference>
<protein>
    <submittedName>
        <fullName evidence="3">TPR repeat-containing protein</fullName>
    </submittedName>
</protein>
<sequence>MQQTVPNDIAYRFLCFSVRIRRQSTTIGTLTRCVMALVAVLAGAVGSELPGQNTTLTAPAPAGDTASASTGNTNPAPSASQLKMLAMMQQRVESSPHHSDSWRMLAKLQFAIGQHDEAIASARRSVQEDPHNAASHFDLGQFLTQTGHSGQARVHFDRVFAIAPQSSYAGQLRDQGINAPQPSTATLQLPTSNTPPAGFPSINDSAPLELPALPAGQTPVQPASYEIQSFDGSDDAQLRMEQLEAEVKAPANRLRVFLKTGVLYNSNVTLTPISRELAQSDSGGFQGFLNPDIDWKWLRTDDMRAGPLFRGYFTANEEHVSEFNLASFQPGAFFEKGFELGQSQAIARVDYVFSSDFFDGDAVGNRHSGTTSLTLIRPSLNAYYVYLTLAQSAFEDDGATPSQTSLDGTTITTGITGFFQTGWERLPMHALGVDFESADTEGDDYRYQSVNLHGSTGWKFAPKWEFTPTWGVGYRDYGDFTGTVARNELFWRVHGRLQYQWNDWFSVAAVCGHDRFASDNEDFDTERTEGGMELTFTR</sequence>
<gene>
    <name evidence="3" type="ORF">RSSM_03537</name>
</gene>
<name>M5UB03_9BACT</name>
<evidence type="ECO:0000256" key="1">
    <source>
        <dbReference type="PROSITE-ProRule" id="PRU00339"/>
    </source>
</evidence>
<dbReference type="Gene3D" id="1.25.40.10">
    <property type="entry name" value="Tetratricopeptide repeat domain"/>
    <property type="match status" value="1"/>
</dbReference>
<reference evidence="3 4" key="1">
    <citation type="journal article" date="2013" name="Mar. Genomics">
        <title>Expression of sulfatases in Rhodopirellula baltica and the diversity of sulfatases in the genus Rhodopirellula.</title>
        <authorList>
            <person name="Wegner C.E."/>
            <person name="Richter-Heitmann T."/>
            <person name="Klindworth A."/>
            <person name="Klockow C."/>
            <person name="Richter M."/>
            <person name="Achstetter T."/>
            <person name="Glockner F.O."/>
            <person name="Harder J."/>
        </authorList>
    </citation>
    <scope>NUCLEOTIDE SEQUENCE [LARGE SCALE GENOMIC DNA]</scope>
    <source>
        <strain evidence="3 4">SM41</strain>
    </source>
</reference>
<proteinExistence type="predicted"/>
<feature type="repeat" description="TPR" evidence="1">
    <location>
        <begin position="99"/>
        <end position="132"/>
    </location>
</feature>
<dbReference type="GO" id="GO:0034219">
    <property type="term" value="P:carbohydrate transmembrane transport"/>
    <property type="evidence" value="ECO:0007669"/>
    <property type="project" value="InterPro"/>
</dbReference>
<evidence type="ECO:0000256" key="2">
    <source>
        <dbReference type="SAM" id="MobiDB-lite"/>
    </source>
</evidence>
<dbReference type="InterPro" id="IPR011990">
    <property type="entry name" value="TPR-like_helical_dom_sf"/>
</dbReference>
<organism evidence="3 4">
    <name type="scientific">Rhodopirellula sallentina SM41</name>
    <dbReference type="NCBI Taxonomy" id="1263870"/>
    <lineage>
        <taxon>Bacteria</taxon>
        <taxon>Pseudomonadati</taxon>
        <taxon>Planctomycetota</taxon>
        <taxon>Planctomycetia</taxon>
        <taxon>Pirellulales</taxon>
        <taxon>Pirellulaceae</taxon>
        <taxon>Rhodopirellula</taxon>
    </lineage>
</organism>
<feature type="region of interest" description="Disordered" evidence="2">
    <location>
        <begin position="55"/>
        <end position="78"/>
    </location>
</feature>
<accession>M5UB03</accession>